<evidence type="ECO:0008006" key="3">
    <source>
        <dbReference type="Google" id="ProtNLM"/>
    </source>
</evidence>
<organism evidence="1 2">
    <name type="scientific">Pontibacter anaerobius</name>
    <dbReference type="NCBI Taxonomy" id="2993940"/>
    <lineage>
        <taxon>Bacteria</taxon>
        <taxon>Pseudomonadati</taxon>
        <taxon>Bacteroidota</taxon>
        <taxon>Cytophagia</taxon>
        <taxon>Cytophagales</taxon>
        <taxon>Hymenobacteraceae</taxon>
        <taxon>Pontibacter</taxon>
    </lineage>
</organism>
<name>A0ABT3RFP0_9BACT</name>
<evidence type="ECO:0000313" key="1">
    <source>
        <dbReference type="EMBL" id="MCX2740229.1"/>
    </source>
</evidence>
<keyword evidence="2" id="KW-1185">Reference proteome</keyword>
<accession>A0ABT3RFP0</accession>
<protein>
    <recommendedName>
        <fullName evidence="3">DUF4377 domain-containing protein</fullName>
    </recommendedName>
</protein>
<gene>
    <name evidence="1" type="ORF">OO017_09760</name>
</gene>
<comment type="caution">
    <text evidence="1">The sequence shown here is derived from an EMBL/GenBank/DDBJ whole genome shotgun (WGS) entry which is preliminary data.</text>
</comment>
<sequence>MDPVPLNLSASDIKLLTADEILDVEIDPADFVAVVDNPYFPLRPGETYYYVGTTKEANETETIYITSTVTCDTKEILGVSTTVVHVVETDEEGNVLEDTYDWYAQDVEGNVWYFGEFTTAYEDGVASTEGSWEAGEDGAKPGIIMWADPYDHLGETYYQEYFPGEAEDQGRVIPSKRTVKVAYGMFHKTLGTEEFTALEPDVFERKYYVEGIGMVLAQSAKGGKEKEREELVDITYEPCE</sequence>
<dbReference type="RefSeq" id="WP_266052292.1">
    <property type="nucleotide sequence ID" value="NZ_JAPFQO010000006.1"/>
</dbReference>
<dbReference type="EMBL" id="JAPFQO010000006">
    <property type="protein sequence ID" value="MCX2740229.1"/>
    <property type="molecule type" value="Genomic_DNA"/>
</dbReference>
<reference evidence="1 2" key="1">
    <citation type="submission" date="2022-11" db="EMBL/GenBank/DDBJ databases">
        <title>The characterization of three novel Bacteroidetes species and genomic analysis of their roles in tidal elemental geochemical cycles.</title>
        <authorList>
            <person name="Ma K.-J."/>
        </authorList>
    </citation>
    <scope>NUCLEOTIDE SEQUENCE [LARGE SCALE GENOMIC DNA]</scope>
    <source>
        <strain evidence="1 2">M82</strain>
    </source>
</reference>
<proteinExistence type="predicted"/>
<evidence type="ECO:0000313" key="2">
    <source>
        <dbReference type="Proteomes" id="UP001207228"/>
    </source>
</evidence>
<dbReference type="Proteomes" id="UP001207228">
    <property type="component" value="Unassembled WGS sequence"/>
</dbReference>